<dbReference type="RefSeq" id="WP_101751722.1">
    <property type="nucleotide sequence ID" value="NZ_CP025430.1"/>
</dbReference>
<sequence>MAESSSAAGSDPRVIVHLGVQKTGTTSLHHFLQKNAAALADRLVIRTPEAGTPMRPLGRAAIAYSLDGERGDEARLMEAVATVCEGLPQDGRTVLISHENLAGAMPGNGGETRLYPALPRIIALLDRAFAPLIPVYAVYSRRMEAWKASVWAQAVRTDGYGGSYDEFLSETRDLPGWDDLLVRLEDAAPGRLHHFELVDERDRMRPGRQLLALAGISAEEHAALEPLTGSSMQRLNAGATEFLRQLNGLPLNPQARAKVANLVASTQNLFDADHRPDGTL</sequence>
<keyword evidence="2" id="KW-1185">Reference proteome</keyword>
<reference evidence="1 2" key="1">
    <citation type="journal article" date="2013" name="Antonie Van Leeuwenhoek">
        <title>Paracoccus zhejiangensis sp. nov., isolated from activated sludge in wastewater-treatment system.</title>
        <authorList>
            <person name="Wu Z.G."/>
            <person name="Zhang D.F."/>
            <person name="Liu Y.L."/>
            <person name="Wang F."/>
            <person name="Jiang X."/>
            <person name="Li C."/>
            <person name="Li S.P."/>
            <person name="Hong Q."/>
            <person name="Li W.J."/>
        </authorList>
    </citation>
    <scope>NUCLEOTIDE SEQUENCE [LARGE SCALE GENOMIC DNA]</scope>
    <source>
        <strain evidence="1 2">J6</strain>
    </source>
</reference>
<dbReference type="KEGG" id="pzh:CX676_05490"/>
<proteinExistence type="predicted"/>
<evidence type="ECO:0008006" key="3">
    <source>
        <dbReference type="Google" id="ProtNLM"/>
    </source>
</evidence>
<dbReference type="EMBL" id="CP025430">
    <property type="protein sequence ID" value="AUH63680.1"/>
    <property type="molecule type" value="Genomic_DNA"/>
</dbReference>
<gene>
    <name evidence="1" type="ORF">CX676_05490</name>
</gene>
<dbReference type="Proteomes" id="UP000234530">
    <property type="component" value="Chromosome"/>
</dbReference>
<accession>A0A2H5EWL8</accession>
<name>A0A2H5EWL8_9RHOB</name>
<evidence type="ECO:0000313" key="1">
    <source>
        <dbReference type="EMBL" id="AUH63680.1"/>
    </source>
</evidence>
<protein>
    <recommendedName>
        <fullName evidence="3">Sulfotransferase family protein</fullName>
    </recommendedName>
</protein>
<dbReference type="AlphaFoldDB" id="A0A2H5EWL8"/>
<dbReference type="OrthoDB" id="7762993at2"/>
<evidence type="ECO:0000313" key="2">
    <source>
        <dbReference type="Proteomes" id="UP000234530"/>
    </source>
</evidence>
<organism evidence="1 2">
    <name type="scientific">Paracoccus zhejiangensis</name>
    <dbReference type="NCBI Taxonomy" id="1077935"/>
    <lineage>
        <taxon>Bacteria</taxon>
        <taxon>Pseudomonadati</taxon>
        <taxon>Pseudomonadota</taxon>
        <taxon>Alphaproteobacteria</taxon>
        <taxon>Rhodobacterales</taxon>
        <taxon>Paracoccaceae</taxon>
        <taxon>Paracoccus</taxon>
    </lineage>
</organism>